<comment type="caution">
    <text evidence="1">The sequence shown here is derived from an EMBL/GenBank/DDBJ whole genome shotgun (WGS) entry which is preliminary data.</text>
</comment>
<reference evidence="1 2" key="1">
    <citation type="journal article" date="2019" name="G3 (Bethesda)">
        <title>Sequencing of a Wild Apple (Malus baccata) Genome Unravels the Differences Between Cultivated and Wild Apple Species Regarding Disease Resistance and Cold Tolerance.</title>
        <authorList>
            <person name="Chen X."/>
        </authorList>
    </citation>
    <scope>NUCLEOTIDE SEQUENCE [LARGE SCALE GENOMIC DNA]</scope>
    <source>
        <strain evidence="2">cv. Shandingzi</strain>
        <tissue evidence="1">Leaves</tissue>
    </source>
</reference>
<evidence type="ECO:0000313" key="1">
    <source>
        <dbReference type="EMBL" id="TQE12843.1"/>
    </source>
</evidence>
<evidence type="ECO:0000313" key="2">
    <source>
        <dbReference type="Proteomes" id="UP000315295"/>
    </source>
</evidence>
<dbReference type="EMBL" id="VIEB01000015">
    <property type="protein sequence ID" value="TQE12843.1"/>
    <property type="molecule type" value="Genomic_DNA"/>
</dbReference>
<name>A0A540NQF6_MALBA</name>
<organism evidence="1 2">
    <name type="scientific">Malus baccata</name>
    <name type="common">Siberian crab apple</name>
    <name type="synonym">Pyrus baccata</name>
    <dbReference type="NCBI Taxonomy" id="106549"/>
    <lineage>
        <taxon>Eukaryota</taxon>
        <taxon>Viridiplantae</taxon>
        <taxon>Streptophyta</taxon>
        <taxon>Embryophyta</taxon>
        <taxon>Tracheophyta</taxon>
        <taxon>Spermatophyta</taxon>
        <taxon>Magnoliopsida</taxon>
        <taxon>eudicotyledons</taxon>
        <taxon>Gunneridae</taxon>
        <taxon>Pentapetalae</taxon>
        <taxon>rosids</taxon>
        <taxon>fabids</taxon>
        <taxon>Rosales</taxon>
        <taxon>Rosaceae</taxon>
        <taxon>Amygdaloideae</taxon>
        <taxon>Maleae</taxon>
        <taxon>Malus</taxon>
    </lineage>
</organism>
<dbReference type="AlphaFoldDB" id="A0A540NQF6"/>
<evidence type="ECO:0008006" key="3">
    <source>
        <dbReference type="Google" id="ProtNLM"/>
    </source>
</evidence>
<accession>A0A540NQF6</accession>
<proteinExistence type="predicted"/>
<protein>
    <recommendedName>
        <fullName evidence="3">NB-ARC domain-containing protein</fullName>
    </recommendedName>
</protein>
<gene>
    <name evidence="1" type="ORF">C1H46_001489</name>
</gene>
<keyword evidence="2" id="KW-1185">Reference proteome</keyword>
<dbReference type="Proteomes" id="UP000315295">
    <property type="component" value="Unassembled WGS sequence"/>
</dbReference>
<sequence length="94" mass="10609">MVDQMAMLEKISNLRSPRLNSTFAYNQGSTMVFSKGGFLRLESLSLFLLTNIEEWKVEEGAIPRLYRLHIGSCSKLKTVPVQHVPSLVLGEPMK</sequence>